<protein>
    <recommendedName>
        <fullName evidence="7">ATPase AAA-type core domain-containing protein</fullName>
    </recommendedName>
</protein>
<dbReference type="Pfam" id="PF00004">
    <property type="entry name" value="AAA"/>
    <property type="match status" value="1"/>
</dbReference>
<dbReference type="EMBL" id="ML995822">
    <property type="protein sequence ID" value="KAF2770959.1"/>
    <property type="molecule type" value="Genomic_DNA"/>
</dbReference>
<dbReference type="PANTHER" id="PTHR46411">
    <property type="entry name" value="FAMILY ATPASE, PUTATIVE-RELATED"/>
    <property type="match status" value="1"/>
</dbReference>
<proteinExistence type="predicted"/>
<evidence type="ECO:0000259" key="2">
    <source>
        <dbReference type="Pfam" id="PF00004"/>
    </source>
</evidence>
<feature type="region of interest" description="Disordered" evidence="1">
    <location>
        <begin position="574"/>
        <end position="594"/>
    </location>
</feature>
<dbReference type="Pfam" id="PF23232">
    <property type="entry name" value="AAA_lid_13"/>
    <property type="match status" value="1"/>
</dbReference>
<feature type="region of interest" description="Disordered" evidence="1">
    <location>
        <begin position="147"/>
        <end position="251"/>
    </location>
</feature>
<evidence type="ECO:0000259" key="3">
    <source>
        <dbReference type="Pfam" id="PF22942"/>
    </source>
</evidence>
<feature type="compositionally biased region" description="Polar residues" evidence="1">
    <location>
        <begin position="159"/>
        <end position="187"/>
    </location>
</feature>
<evidence type="ECO:0000256" key="1">
    <source>
        <dbReference type="SAM" id="MobiDB-lite"/>
    </source>
</evidence>
<dbReference type="GO" id="GO:0005524">
    <property type="term" value="F:ATP binding"/>
    <property type="evidence" value="ECO:0007669"/>
    <property type="project" value="InterPro"/>
</dbReference>
<dbReference type="Gene3D" id="3.40.50.300">
    <property type="entry name" value="P-loop containing nucleotide triphosphate hydrolases"/>
    <property type="match status" value="1"/>
</dbReference>
<dbReference type="InterPro" id="IPR027417">
    <property type="entry name" value="P-loop_NTPase"/>
</dbReference>
<organism evidence="5 6">
    <name type="scientific">Teratosphaeria nubilosa</name>
    <dbReference type="NCBI Taxonomy" id="161662"/>
    <lineage>
        <taxon>Eukaryota</taxon>
        <taxon>Fungi</taxon>
        <taxon>Dikarya</taxon>
        <taxon>Ascomycota</taxon>
        <taxon>Pezizomycotina</taxon>
        <taxon>Dothideomycetes</taxon>
        <taxon>Dothideomycetidae</taxon>
        <taxon>Mycosphaerellales</taxon>
        <taxon>Teratosphaeriaceae</taxon>
        <taxon>Teratosphaeria</taxon>
    </lineage>
</organism>
<feature type="region of interest" description="Disordered" evidence="1">
    <location>
        <begin position="441"/>
        <end position="500"/>
    </location>
</feature>
<accession>A0A6G1LEG1</accession>
<dbReference type="InterPro" id="IPR056599">
    <property type="entry name" value="AAA_lid_fung"/>
</dbReference>
<evidence type="ECO:0008006" key="7">
    <source>
        <dbReference type="Google" id="ProtNLM"/>
    </source>
</evidence>
<feature type="region of interest" description="Disordered" evidence="1">
    <location>
        <begin position="107"/>
        <end position="128"/>
    </location>
</feature>
<dbReference type="InterPro" id="IPR003959">
    <property type="entry name" value="ATPase_AAA_core"/>
</dbReference>
<feature type="compositionally biased region" description="Basic and acidic residues" evidence="1">
    <location>
        <begin position="483"/>
        <end position="495"/>
    </location>
</feature>
<evidence type="ECO:0000259" key="4">
    <source>
        <dbReference type="Pfam" id="PF23232"/>
    </source>
</evidence>
<feature type="region of interest" description="Disordered" evidence="1">
    <location>
        <begin position="1189"/>
        <end position="1208"/>
    </location>
</feature>
<feature type="compositionally biased region" description="Polar residues" evidence="1">
    <location>
        <begin position="219"/>
        <end position="251"/>
    </location>
</feature>
<evidence type="ECO:0000313" key="5">
    <source>
        <dbReference type="EMBL" id="KAF2770959.1"/>
    </source>
</evidence>
<dbReference type="GO" id="GO:0016887">
    <property type="term" value="F:ATP hydrolysis activity"/>
    <property type="evidence" value="ECO:0007669"/>
    <property type="project" value="InterPro"/>
</dbReference>
<evidence type="ECO:0000313" key="6">
    <source>
        <dbReference type="Proteomes" id="UP000799436"/>
    </source>
</evidence>
<reference evidence="5" key="1">
    <citation type="journal article" date="2020" name="Stud. Mycol.">
        <title>101 Dothideomycetes genomes: a test case for predicting lifestyles and emergence of pathogens.</title>
        <authorList>
            <person name="Haridas S."/>
            <person name="Albert R."/>
            <person name="Binder M."/>
            <person name="Bloem J."/>
            <person name="Labutti K."/>
            <person name="Salamov A."/>
            <person name="Andreopoulos B."/>
            <person name="Baker S."/>
            <person name="Barry K."/>
            <person name="Bills G."/>
            <person name="Bluhm B."/>
            <person name="Cannon C."/>
            <person name="Castanera R."/>
            <person name="Culley D."/>
            <person name="Daum C."/>
            <person name="Ezra D."/>
            <person name="Gonzalez J."/>
            <person name="Henrissat B."/>
            <person name="Kuo A."/>
            <person name="Liang C."/>
            <person name="Lipzen A."/>
            <person name="Lutzoni F."/>
            <person name="Magnuson J."/>
            <person name="Mondo S."/>
            <person name="Nolan M."/>
            <person name="Ohm R."/>
            <person name="Pangilinan J."/>
            <person name="Park H.-J."/>
            <person name="Ramirez L."/>
            <person name="Alfaro M."/>
            <person name="Sun H."/>
            <person name="Tritt A."/>
            <person name="Yoshinaga Y."/>
            <person name="Zwiers L.-H."/>
            <person name="Turgeon B."/>
            <person name="Goodwin S."/>
            <person name="Spatafora J."/>
            <person name="Crous P."/>
            <person name="Grigoriev I."/>
        </authorList>
    </citation>
    <scope>NUCLEOTIDE SEQUENCE</scope>
    <source>
        <strain evidence="5">CBS 116005</strain>
    </source>
</reference>
<feature type="compositionally biased region" description="Basic and acidic residues" evidence="1">
    <location>
        <begin position="1"/>
        <end position="13"/>
    </location>
</feature>
<dbReference type="InterPro" id="IPR054289">
    <property type="entry name" value="DUF7025"/>
</dbReference>
<feature type="region of interest" description="Disordered" evidence="1">
    <location>
        <begin position="68"/>
        <end position="87"/>
    </location>
</feature>
<feature type="domain" description="AAA+ ATPase lid" evidence="4">
    <location>
        <begin position="1093"/>
        <end position="1179"/>
    </location>
</feature>
<feature type="compositionally biased region" description="Polar residues" evidence="1">
    <location>
        <begin position="68"/>
        <end position="80"/>
    </location>
</feature>
<dbReference type="PANTHER" id="PTHR46411:SF2">
    <property type="entry name" value="AAA+ ATPASE DOMAIN-CONTAINING PROTEIN"/>
    <property type="match status" value="1"/>
</dbReference>
<dbReference type="Proteomes" id="UP000799436">
    <property type="component" value="Unassembled WGS sequence"/>
</dbReference>
<dbReference type="AlphaFoldDB" id="A0A6G1LEG1"/>
<keyword evidence="6" id="KW-1185">Reference proteome</keyword>
<feature type="domain" description="ATPase AAA-type core" evidence="2">
    <location>
        <begin position="987"/>
        <end position="1089"/>
    </location>
</feature>
<feature type="compositionally biased region" description="Basic and acidic residues" evidence="1">
    <location>
        <begin position="444"/>
        <end position="474"/>
    </location>
</feature>
<feature type="compositionally biased region" description="Polar residues" evidence="1">
    <location>
        <begin position="111"/>
        <end position="128"/>
    </location>
</feature>
<feature type="domain" description="DUF7025" evidence="3">
    <location>
        <begin position="751"/>
        <end position="847"/>
    </location>
</feature>
<dbReference type="OrthoDB" id="10042665at2759"/>
<gene>
    <name evidence="5" type="ORF">EJ03DRAFT_349978</name>
</gene>
<sequence length="1208" mass="135666">MRQVEHADRDTVTRWRPPALTAPPEGAVGTPTDASASGSTAVLPTISRDETAGHLAHEERLLKLLHQSQQSTVGSQNNTGRKNDAKVGVVRDVPLSKLEAAELNLSGEFGTGSTNRVGDQNSSSQKSNHALQDYQMQLMLLEQQNKKRVLKARQEQDSVAHNSSIGPGLQTPTVNRMLSTPAAQTRSEPVLPIREQGSRSSKLVSRPRNHRDPGFEPPVQNQATRPSSYSSEVQCTPQDQNTEQISTQSGDVNVDRAISSRQDSRVYNPKSGVSPACYGTKTLVGTASTDLFLSGPALYNQSLHVPSYTRVPITDAKEHDMAVDTGSPAPFSKGNRLISVSSLIPRPVRSGSGKQHSHHDSAGGMRKLERSYMANSQPRVVNERRNQFGNVNLCADNPQSFLHPAASSLEVSAPNDTEGSADHAQSFKSQSAGFVQHRLSTPDSFDHQLDSKQYRPEDKPETLCKGGHVGDRLGCRVASPSQDARRSSSREDSRDITLAADSPLIENRDLLDHSVRSCSTITTRQAKDLDGYPHLSRTLQSEVQLNTGSATISNEAKAKLELVDDMSIPAPRWPTLHRLNNHEKSEDEESEDDFTTYLDPPTCILVDKELQLHAQRQIRSEYVWEQRNCHVQFIVYKSWALPPTEKNDSRKKEADQERSEPQLVAEEVHIISDSLRNVLVDLFEGNSGLRCYLPSVHGGRLVLKSPYILHFHFKDVFKEAVAAFDGSLKAEFDLFVAYLQAQTTETESKIASQFAQQLVSAEYMKYLFGPGELLVDTEDGQSFIKKQMTPLVKIDKTGNIWGCDVEEVSFDGSKFTASVRNVLVEASDPHQGLCKIRNLALYPLRFADRDLEGQLLQRGIFFSECQERKYVKQDSTENTHARYMIDTATYRIMHNTGNTHNSTWHHRVVKSDEDDFFLLLPPWLNGFHMQTKKWYKLPVAKLTPVEWDEDAFENLVWAGDREDIDSRKVRAIPHAGVLRHQRAHRYSVAEIARKPLYRVTCGDIGTDPQEVENYLESVFTLGHRWGCVVLLDEADVFLAQHTVNNLERNALVSVFLRVLEYYEGILILTSNRVGIFDEAFKSRIQLAIHYKSLTQDQRLQIWANFITRLEKLGEDLDSVNIRAKLPALAKHEFKGRQIRNIITTSRQLATFKKEPLGYTHLLRAIKITADFEDYVRTLNDGLTEDQLAEEKGDRVSSYPGPKKWQQSE</sequence>
<dbReference type="Pfam" id="PF22942">
    <property type="entry name" value="DUF7025"/>
    <property type="match status" value="1"/>
</dbReference>
<name>A0A6G1LEG1_9PEZI</name>
<feature type="region of interest" description="Disordered" evidence="1">
    <location>
        <begin position="1"/>
        <end position="40"/>
    </location>
</feature>
<dbReference type="SUPFAM" id="SSF52540">
    <property type="entry name" value="P-loop containing nucleoside triphosphate hydrolases"/>
    <property type="match status" value="1"/>
</dbReference>